<keyword evidence="4" id="KW-1185">Reference proteome</keyword>
<dbReference type="AlphaFoldDB" id="A0A7J6CAR6"/>
<feature type="region of interest" description="Disordered" evidence="1">
    <location>
        <begin position="185"/>
        <end position="205"/>
    </location>
</feature>
<evidence type="ECO:0000313" key="4">
    <source>
        <dbReference type="Proteomes" id="UP000579812"/>
    </source>
</evidence>
<organism evidence="3 4">
    <name type="scientific">Onychostoma macrolepis</name>
    <dbReference type="NCBI Taxonomy" id="369639"/>
    <lineage>
        <taxon>Eukaryota</taxon>
        <taxon>Metazoa</taxon>
        <taxon>Chordata</taxon>
        <taxon>Craniata</taxon>
        <taxon>Vertebrata</taxon>
        <taxon>Euteleostomi</taxon>
        <taxon>Actinopterygii</taxon>
        <taxon>Neopterygii</taxon>
        <taxon>Teleostei</taxon>
        <taxon>Ostariophysi</taxon>
        <taxon>Cypriniformes</taxon>
        <taxon>Cyprinidae</taxon>
        <taxon>Acrossocheilinae</taxon>
        <taxon>Onychostoma</taxon>
    </lineage>
</organism>
<name>A0A7J6CAR6_9TELE</name>
<gene>
    <name evidence="3" type="ORF">G5714_015395</name>
</gene>
<evidence type="ECO:0000256" key="2">
    <source>
        <dbReference type="SAM" id="SignalP"/>
    </source>
</evidence>
<evidence type="ECO:0000313" key="3">
    <source>
        <dbReference type="EMBL" id="KAF4104408.1"/>
    </source>
</evidence>
<sequence length="220" mass="24694">MVFAVPQRILLLCLLHFCTCAAAETVDPKTLMSIVKNFEKQLGNMGQYAVAFRVEKHRCLKGSDYPSKELLTKVKEKLQLNEVYVSDDLIAAKRNGNEHSEFRLKNHLKNILKDEDELSGGLGACALSLPRDLLLADPLNRGQDSTHGHYWIQSAGDETSPTAYYPEEQRETLCELRSIRMHERNQVSGTSLENATPPPAELAECASSELQISRAEQHEE</sequence>
<reference evidence="3 4" key="1">
    <citation type="submission" date="2020-04" db="EMBL/GenBank/DDBJ databases">
        <title>Chromosome-level genome assembly of a cyprinid fish Onychostoma macrolepis by integration of Nanopore Sequencing, Bionano and Hi-C technology.</title>
        <authorList>
            <person name="Wang D."/>
        </authorList>
    </citation>
    <scope>NUCLEOTIDE SEQUENCE [LARGE SCALE GENOMIC DNA]</scope>
    <source>
        <strain evidence="3">SWU-2019</strain>
        <tissue evidence="3">Muscle</tissue>
    </source>
</reference>
<feature type="signal peptide" evidence="2">
    <location>
        <begin position="1"/>
        <end position="23"/>
    </location>
</feature>
<evidence type="ECO:0000256" key="1">
    <source>
        <dbReference type="SAM" id="MobiDB-lite"/>
    </source>
</evidence>
<keyword evidence="2" id="KW-0732">Signal</keyword>
<dbReference type="Proteomes" id="UP000579812">
    <property type="component" value="Unassembled WGS sequence"/>
</dbReference>
<dbReference type="EMBL" id="JAAMOB010000015">
    <property type="protein sequence ID" value="KAF4104408.1"/>
    <property type="molecule type" value="Genomic_DNA"/>
</dbReference>
<protein>
    <submittedName>
        <fullName evidence="3">Uncharacterized protein</fullName>
    </submittedName>
</protein>
<feature type="chain" id="PRO_5029727058" evidence="2">
    <location>
        <begin position="24"/>
        <end position="220"/>
    </location>
</feature>
<accession>A0A7J6CAR6</accession>
<dbReference type="Pfam" id="PF18744">
    <property type="entry name" value="SNAD1"/>
    <property type="match status" value="1"/>
</dbReference>
<proteinExistence type="predicted"/>
<dbReference type="InterPro" id="IPR040958">
    <property type="entry name" value="SNAD1"/>
</dbReference>
<comment type="caution">
    <text evidence="3">The sequence shown here is derived from an EMBL/GenBank/DDBJ whole genome shotgun (WGS) entry which is preliminary data.</text>
</comment>